<dbReference type="InterPro" id="IPR032519">
    <property type="entry name" value="YbgF_tri"/>
</dbReference>
<dbReference type="HAMAP" id="MF_02066">
    <property type="entry name" value="CpoB"/>
    <property type="match status" value="1"/>
</dbReference>
<dbReference type="OrthoDB" id="9768142at2"/>
<dbReference type="GO" id="GO:0043093">
    <property type="term" value="P:FtsZ-dependent cytokinesis"/>
    <property type="evidence" value="ECO:0007669"/>
    <property type="project" value="UniProtKB-UniRule"/>
</dbReference>
<feature type="signal peptide" evidence="1">
    <location>
        <begin position="1"/>
        <end position="18"/>
    </location>
</feature>
<keyword evidence="1" id="KW-0574">Periplasm</keyword>
<dbReference type="Pfam" id="PF16331">
    <property type="entry name" value="TolA_bind_tri"/>
    <property type="match status" value="1"/>
</dbReference>
<feature type="coiled-coil region" evidence="1">
    <location>
        <begin position="24"/>
        <end position="51"/>
    </location>
</feature>
<sequence precursor="true">MRITSVLIALAFTGVALAQSPAPVISAAHAQDSLENRIERLERLLESRGQSQARMMQQLGALQREVSELRGVTEEHAHQLEQVLERQRDLYQEIERRVSEVRSERAAAAPTLSTEGDTQLSMAYSDDLSENQAYDRAIALVLEDRQYEQAIPEFRAFIDTFPDSEYLGNAHYWLGQLLYARNDYSQARQHFEEVVNNHRDSGKRADCLLKLGIIAQNEGDDGRAESRFEQVLNEYPDSTEATLARSRLEDL</sequence>
<evidence type="ECO:0000256" key="2">
    <source>
        <dbReference type="PROSITE-ProRule" id="PRU00339"/>
    </source>
</evidence>
<dbReference type="SUPFAM" id="SSF48452">
    <property type="entry name" value="TPR-like"/>
    <property type="match status" value="1"/>
</dbReference>
<comment type="caution">
    <text evidence="4">The sequence shown here is derived from an EMBL/GenBank/DDBJ whole genome shotgun (WGS) entry which is preliminary data.</text>
</comment>
<dbReference type="EMBL" id="PIPL01000001">
    <property type="protein sequence ID" value="RUO26333.1"/>
    <property type="molecule type" value="Genomic_DNA"/>
</dbReference>
<keyword evidence="1" id="KW-0732">Signal</keyword>
<dbReference type="Gene3D" id="1.20.5.110">
    <property type="match status" value="1"/>
</dbReference>
<organism evidence="4 5">
    <name type="scientific">Aliidiomarina minuta</name>
    <dbReference type="NCBI Taxonomy" id="880057"/>
    <lineage>
        <taxon>Bacteria</taxon>
        <taxon>Pseudomonadati</taxon>
        <taxon>Pseudomonadota</taxon>
        <taxon>Gammaproteobacteria</taxon>
        <taxon>Alteromonadales</taxon>
        <taxon>Idiomarinaceae</taxon>
        <taxon>Aliidiomarina</taxon>
    </lineage>
</organism>
<accession>A0A432W884</accession>
<dbReference type="AlphaFoldDB" id="A0A432W884"/>
<keyword evidence="1" id="KW-0175">Coiled coil</keyword>
<dbReference type="PROSITE" id="PS50005">
    <property type="entry name" value="TPR"/>
    <property type="match status" value="1"/>
</dbReference>
<dbReference type="InterPro" id="IPR011990">
    <property type="entry name" value="TPR-like_helical_dom_sf"/>
</dbReference>
<dbReference type="GO" id="GO:0070206">
    <property type="term" value="P:protein trimerization"/>
    <property type="evidence" value="ECO:0007669"/>
    <property type="project" value="InterPro"/>
</dbReference>
<dbReference type="InterPro" id="IPR034706">
    <property type="entry name" value="CpoB"/>
</dbReference>
<dbReference type="SMART" id="SM00028">
    <property type="entry name" value="TPR"/>
    <property type="match status" value="2"/>
</dbReference>
<proteinExistence type="inferred from homology"/>
<dbReference type="Proteomes" id="UP000288293">
    <property type="component" value="Unassembled WGS sequence"/>
</dbReference>
<name>A0A432W884_9GAMM</name>
<evidence type="ECO:0000313" key="4">
    <source>
        <dbReference type="EMBL" id="RUO26333.1"/>
    </source>
</evidence>
<keyword evidence="1" id="KW-0132">Cell division</keyword>
<feature type="repeat" description="TPR" evidence="2">
    <location>
        <begin position="168"/>
        <end position="201"/>
    </location>
</feature>
<dbReference type="InterPro" id="IPR019734">
    <property type="entry name" value="TPR_rpt"/>
</dbReference>
<keyword evidence="2" id="KW-0802">TPR repeat</keyword>
<keyword evidence="5" id="KW-1185">Reference proteome</keyword>
<comment type="similarity">
    <text evidence="1">Belongs to the CpoB family.</text>
</comment>
<dbReference type="Gene3D" id="1.25.40.10">
    <property type="entry name" value="Tetratricopeptide repeat domain"/>
    <property type="match status" value="1"/>
</dbReference>
<dbReference type="Pfam" id="PF13432">
    <property type="entry name" value="TPR_16"/>
    <property type="match status" value="1"/>
</dbReference>
<feature type="coiled-coil region" evidence="1">
    <location>
        <begin position="77"/>
        <end position="104"/>
    </location>
</feature>
<comment type="subcellular location">
    <subcellularLocation>
        <location evidence="1">Periplasm</location>
    </subcellularLocation>
</comment>
<dbReference type="RefSeq" id="WP_126803142.1">
    <property type="nucleotide sequence ID" value="NZ_PIPL01000001.1"/>
</dbReference>
<comment type="function">
    <text evidence="1">Mediates coordination of peptidoglycan synthesis and outer membrane constriction during cell division.</text>
</comment>
<evidence type="ECO:0000256" key="1">
    <source>
        <dbReference type="HAMAP-Rule" id="MF_02066"/>
    </source>
</evidence>
<protein>
    <recommendedName>
        <fullName evidence="1">Cell division coordinator CpoB</fullName>
    </recommendedName>
</protein>
<keyword evidence="1" id="KW-0131">Cell cycle</keyword>
<dbReference type="Pfam" id="PF13174">
    <property type="entry name" value="TPR_6"/>
    <property type="match status" value="1"/>
</dbReference>
<evidence type="ECO:0000313" key="5">
    <source>
        <dbReference type="Proteomes" id="UP000288293"/>
    </source>
</evidence>
<evidence type="ECO:0000259" key="3">
    <source>
        <dbReference type="Pfam" id="PF16331"/>
    </source>
</evidence>
<feature type="domain" description="YbgF trimerisation" evidence="3">
    <location>
        <begin position="33"/>
        <end position="107"/>
    </location>
</feature>
<feature type="chain" id="PRO_5019594332" description="Cell division coordinator CpoB" evidence="1">
    <location>
        <begin position="19"/>
        <end position="251"/>
    </location>
</feature>
<dbReference type="InterPro" id="IPR014162">
    <property type="entry name" value="CpoB_C"/>
</dbReference>
<dbReference type="GO" id="GO:0030288">
    <property type="term" value="C:outer membrane-bounded periplasmic space"/>
    <property type="evidence" value="ECO:0007669"/>
    <property type="project" value="UniProtKB-UniRule"/>
</dbReference>
<gene>
    <name evidence="4" type="primary">ygbF</name>
    <name evidence="1" type="synonym">cpoB</name>
    <name evidence="4" type="ORF">CWE09_06375</name>
</gene>
<reference evidence="4 5" key="1">
    <citation type="journal article" date="2011" name="Front. Microbiol.">
        <title>Genomic signatures of strain selection and enhancement in Bacillus atrophaeus var. globigii, a historical biowarfare simulant.</title>
        <authorList>
            <person name="Gibbons H.S."/>
            <person name="Broomall S.M."/>
            <person name="McNew L.A."/>
            <person name="Daligault H."/>
            <person name="Chapman C."/>
            <person name="Bruce D."/>
            <person name="Karavis M."/>
            <person name="Krepps M."/>
            <person name="McGregor P.A."/>
            <person name="Hong C."/>
            <person name="Park K.H."/>
            <person name="Akmal A."/>
            <person name="Feldman A."/>
            <person name="Lin J.S."/>
            <person name="Chang W.E."/>
            <person name="Higgs B.W."/>
            <person name="Demirev P."/>
            <person name="Lindquist J."/>
            <person name="Liem A."/>
            <person name="Fochler E."/>
            <person name="Read T.D."/>
            <person name="Tapia R."/>
            <person name="Johnson S."/>
            <person name="Bishop-Lilly K.A."/>
            <person name="Detter C."/>
            <person name="Han C."/>
            <person name="Sozhamannan S."/>
            <person name="Rosenzweig C.N."/>
            <person name="Skowronski E.W."/>
        </authorList>
    </citation>
    <scope>NUCLEOTIDE SEQUENCE [LARGE SCALE GENOMIC DNA]</scope>
    <source>
        <strain evidence="4 5">MLST1</strain>
    </source>
</reference>
<dbReference type="NCBIfam" id="TIGR02795">
    <property type="entry name" value="tol_pal_ybgF"/>
    <property type="match status" value="1"/>
</dbReference>